<feature type="transmembrane region" description="Helical" evidence="3">
    <location>
        <begin position="901"/>
        <end position="925"/>
    </location>
</feature>
<dbReference type="SUPFAM" id="SSF51735">
    <property type="entry name" value="NAD(P)-binding Rossmann-fold domains"/>
    <property type="match status" value="1"/>
</dbReference>
<dbReference type="InterPro" id="IPR036291">
    <property type="entry name" value="NAD(P)-bd_dom_sf"/>
</dbReference>
<dbReference type="EMBL" id="JAAOAM010000498">
    <property type="protein sequence ID" value="KAF5530234.1"/>
    <property type="molecule type" value="Genomic_DNA"/>
</dbReference>
<dbReference type="AlphaFoldDB" id="A0A8H5I626"/>
<reference evidence="5 6" key="1">
    <citation type="submission" date="2020-05" db="EMBL/GenBank/DDBJ databases">
        <title>Identification and distribution of gene clusters putatively required for synthesis of sphingolipid metabolism inhibitors in phylogenetically diverse species of the filamentous fungus Fusarium.</title>
        <authorList>
            <person name="Kim H.-S."/>
            <person name="Busman M."/>
            <person name="Brown D.W."/>
            <person name="Divon H."/>
            <person name="Uhlig S."/>
            <person name="Proctor R.H."/>
        </authorList>
    </citation>
    <scope>NUCLEOTIDE SEQUENCE [LARGE SCALE GENOMIC DNA]</scope>
    <source>
        <strain evidence="5 6">NRRL 53147</strain>
    </source>
</reference>
<dbReference type="InterPro" id="IPR011701">
    <property type="entry name" value="MFS"/>
</dbReference>
<comment type="caution">
    <text evidence="5">The sequence shown here is derived from an EMBL/GenBank/DDBJ whole genome shotgun (WGS) entry which is preliminary data.</text>
</comment>
<feature type="domain" description="Major facilitator superfamily (MFS) profile" evidence="4">
    <location>
        <begin position="555"/>
        <end position="996"/>
    </location>
</feature>
<dbReference type="InterPro" id="IPR055222">
    <property type="entry name" value="PRISE-like_Rossmann-fold"/>
</dbReference>
<dbReference type="Pfam" id="PF22917">
    <property type="entry name" value="PRISE"/>
    <property type="match status" value="1"/>
</dbReference>
<evidence type="ECO:0000313" key="5">
    <source>
        <dbReference type="EMBL" id="KAF5530234.1"/>
    </source>
</evidence>
<keyword evidence="3" id="KW-1133">Transmembrane helix</keyword>
<protein>
    <submittedName>
        <fullName evidence="5">Monophenol monooxygenase</fullName>
    </submittedName>
</protein>
<dbReference type="GO" id="GO:0004497">
    <property type="term" value="F:monooxygenase activity"/>
    <property type="evidence" value="ECO:0007669"/>
    <property type="project" value="UniProtKB-KW"/>
</dbReference>
<evidence type="ECO:0000256" key="2">
    <source>
        <dbReference type="ARBA" id="ARBA00023180"/>
    </source>
</evidence>
<dbReference type="PROSITE" id="PS50850">
    <property type="entry name" value="MFS"/>
    <property type="match status" value="1"/>
</dbReference>
<sequence length="1001" mass="111861">MAPARGKVAFVTGANGITGNAIIEHLIRKPESEWSKIIITSRRVPKQSLWQDHRVRFIALDFLNPVEELIQRMAPLCHDVTHAFFTSYVHTADFAKLRDSNIPLFHNFLVAIDIVAASTLQRVCLQTGGKYYGPHLGPTEVPLHEEMGRYEDKGENFYYPQEDFLSTLAAKRSWNWNVIRPNAIIGYTPAGNGMSMALTLAIYMLVCREMGVPPMFPGNKFFFNQCVDDSSYAPSIADLSVWAVTDEHTENEAFNHQNGDVFVWKQLWGKLGQYFGIEVPEFTEWVAEGDQQRMANNFLMTDWHKGKKQVWERVVAKYGGQLEAFEWGTWDFFDWAVGKAWLTIGSVGKARKFGWKRYDDTYDTYVETFRAFENAGVLPYADVLRAEKNKSQSTQASLAPHPYDAVTLMKAKVKKEPNGVATNGVNQEGLKNGLHHGHVDNGDLATIDGLNVRSAALDQQSSRSNITNHTRLDFKAVMEKPEVEHLSNDEKSDGSRVVDKFPPEARAEAGVLLQVERAEGTSLRLANDGHTVLLPQPTDDPYDPLNWSSRKKHLILLVVAWAALTSDFTSAAGSAPVILQAAEWHKSPNSVNHNNSINVLMMAIGGLIWVPMTSVIGRAPTLFWSTFLGLIFSILSSVSTDFEMFMGVRAIQGLFLTSGQTIAIAFIKDIFFFHERARKIGLWALMYITSPYWGPLLANFVIGETHQWQDAFWLGVGVNGISLLLILAFLDETWYNRDLPSSAQPARGQGFFSRLIRLTGLWQMKHHSGYFESVFDAYKRVLLILSKPVILLVLFAYFMCFAWAIGVNISTAILFGLPQAMGGYGYSFTQLGYLHFAPIVGVFLGEVFGHFFNDHLTRRYVRKHNGVFEPEARLTTIYISAIPMIAGLVLMGQALHKHLSVAAIVVGWGMHAFGIMLASVAVASYLLDAYPSAPAEVCGLTNVFRALSGFSVGYYQQPWGAKVGYDVSFGTQACIVAASMILIAIVHRFGHQLRLKFGQIR</sequence>
<dbReference type="CDD" id="cd08948">
    <property type="entry name" value="5beta-POR_like_SDR_a"/>
    <property type="match status" value="1"/>
</dbReference>
<evidence type="ECO:0000256" key="3">
    <source>
        <dbReference type="SAM" id="Phobius"/>
    </source>
</evidence>
<feature type="transmembrane region" description="Helical" evidence="3">
    <location>
        <begin position="874"/>
        <end position="895"/>
    </location>
</feature>
<dbReference type="PANTHER" id="PTHR32487">
    <property type="entry name" value="3-OXO-DELTA(4,5)-STEROID 5-BETA-REDUCTASE"/>
    <property type="match status" value="1"/>
</dbReference>
<dbReference type="SUPFAM" id="SSF103473">
    <property type="entry name" value="MFS general substrate transporter"/>
    <property type="match status" value="1"/>
</dbReference>
<keyword evidence="5" id="KW-0503">Monooxygenase</keyword>
<keyword evidence="5" id="KW-0560">Oxidoreductase</keyword>
<evidence type="ECO:0000313" key="6">
    <source>
        <dbReference type="Proteomes" id="UP000522262"/>
    </source>
</evidence>
<dbReference type="GO" id="GO:0016020">
    <property type="term" value="C:membrane"/>
    <property type="evidence" value="ECO:0007669"/>
    <property type="project" value="UniProtKB-SubCell"/>
</dbReference>
<feature type="transmembrane region" description="Helical" evidence="3">
    <location>
        <begin position="650"/>
        <end position="668"/>
    </location>
</feature>
<dbReference type="Proteomes" id="UP000522262">
    <property type="component" value="Unassembled WGS sequence"/>
</dbReference>
<keyword evidence="6" id="KW-1185">Reference proteome</keyword>
<name>A0A8H5I626_9HYPO</name>
<dbReference type="InterPro" id="IPR020846">
    <property type="entry name" value="MFS_dom"/>
</dbReference>
<feature type="transmembrane region" description="Helical" evidence="3">
    <location>
        <begin position="712"/>
        <end position="730"/>
    </location>
</feature>
<feature type="transmembrane region" description="Helical" evidence="3">
    <location>
        <begin position="967"/>
        <end position="986"/>
    </location>
</feature>
<feature type="transmembrane region" description="Helical" evidence="3">
    <location>
        <begin position="554"/>
        <end position="579"/>
    </location>
</feature>
<evidence type="ECO:0000256" key="1">
    <source>
        <dbReference type="ARBA" id="ARBA00004141"/>
    </source>
</evidence>
<keyword evidence="3" id="KW-0812">Transmembrane</keyword>
<dbReference type="GO" id="GO:0022857">
    <property type="term" value="F:transmembrane transporter activity"/>
    <property type="evidence" value="ECO:0007669"/>
    <property type="project" value="InterPro"/>
</dbReference>
<gene>
    <name evidence="5" type="ORF">FMEXI_13667</name>
</gene>
<dbReference type="Pfam" id="PF07690">
    <property type="entry name" value="MFS_1"/>
    <property type="match status" value="1"/>
</dbReference>
<organism evidence="5 6">
    <name type="scientific">Fusarium mexicanum</name>
    <dbReference type="NCBI Taxonomy" id="751941"/>
    <lineage>
        <taxon>Eukaryota</taxon>
        <taxon>Fungi</taxon>
        <taxon>Dikarya</taxon>
        <taxon>Ascomycota</taxon>
        <taxon>Pezizomycotina</taxon>
        <taxon>Sordariomycetes</taxon>
        <taxon>Hypocreomycetidae</taxon>
        <taxon>Hypocreales</taxon>
        <taxon>Nectriaceae</taxon>
        <taxon>Fusarium</taxon>
        <taxon>Fusarium fujikuroi species complex</taxon>
    </lineage>
</organism>
<accession>A0A8H5I626</accession>
<feature type="transmembrane region" description="Helical" evidence="3">
    <location>
        <begin position="937"/>
        <end position="955"/>
    </location>
</feature>
<feature type="transmembrane region" description="Helical" evidence="3">
    <location>
        <begin position="833"/>
        <end position="853"/>
    </location>
</feature>
<feature type="transmembrane region" description="Helical" evidence="3">
    <location>
        <begin position="789"/>
        <end position="813"/>
    </location>
</feature>
<feature type="transmembrane region" description="Helical" evidence="3">
    <location>
        <begin position="680"/>
        <end position="700"/>
    </location>
</feature>
<dbReference type="Gene3D" id="3.40.50.720">
    <property type="entry name" value="NAD(P)-binding Rossmann-like Domain"/>
    <property type="match status" value="1"/>
</dbReference>
<comment type="subcellular location">
    <subcellularLocation>
        <location evidence="1">Membrane</location>
        <topology evidence="1">Multi-pass membrane protein</topology>
    </subcellularLocation>
</comment>
<dbReference type="Gene3D" id="1.20.1250.20">
    <property type="entry name" value="MFS general substrate transporter like domains"/>
    <property type="match status" value="1"/>
</dbReference>
<feature type="transmembrane region" description="Helical" evidence="3">
    <location>
        <begin position="599"/>
        <end position="616"/>
    </location>
</feature>
<proteinExistence type="predicted"/>
<dbReference type="InterPro" id="IPR036259">
    <property type="entry name" value="MFS_trans_sf"/>
</dbReference>
<keyword evidence="3" id="KW-0472">Membrane</keyword>
<dbReference type="PANTHER" id="PTHR32487:SF0">
    <property type="entry name" value="3-OXO-DELTA(4,5)-STEROID 5-BETA-REDUCTASE"/>
    <property type="match status" value="1"/>
</dbReference>
<evidence type="ECO:0000259" key="4">
    <source>
        <dbReference type="PROSITE" id="PS50850"/>
    </source>
</evidence>
<keyword evidence="2" id="KW-0325">Glycoprotein</keyword>